<evidence type="ECO:0000256" key="4">
    <source>
        <dbReference type="ARBA" id="ARBA00022982"/>
    </source>
</evidence>
<dbReference type="SUPFAM" id="SSF46626">
    <property type="entry name" value="Cytochrome c"/>
    <property type="match status" value="1"/>
</dbReference>
<dbReference type="AlphaFoldDB" id="A0A3B1BEN0"/>
<dbReference type="Gene3D" id="1.10.760.10">
    <property type="entry name" value="Cytochrome c-like domain"/>
    <property type="match status" value="1"/>
</dbReference>
<evidence type="ECO:0000259" key="6">
    <source>
        <dbReference type="PROSITE" id="PS51007"/>
    </source>
</evidence>
<dbReference type="InterPro" id="IPR009056">
    <property type="entry name" value="Cyt_c-like_dom"/>
</dbReference>
<accession>A0A3B1BEN0</accession>
<dbReference type="EMBL" id="UOFX01000070">
    <property type="protein sequence ID" value="VAX10344.1"/>
    <property type="molecule type" value="Genomic_DNA"/>
</dbReference>
<dbReference type="PANTHER" id="PTHR40942">
    <property type="match status" value="1"/>
</dbReference>
<evidence type="ECO:0000256" key="1">
    <source>
        <dbReference type="ARBA" id="ARBA00022448"/>
    </source>
</evidence>
<evidence type="ECO:0000256" key="5">
    <source>
        <dbReference type="ARBA" id="ARBA00023004"/>
    </source>
</evidence>
<dbReference type="InterPro" id="IPR002323">
    <property type="entry name" value="Cyt_CIE"/>
</dbReference>
<feature type="domain" description="Cytochrome c" evidence="6">
    <location>
        <begin position="20"/>
        <end position="106"/>
    </location>
</feature>
<gene>
    <name evidence="7" type="ORF">MNBD_GAMMA26-1508</name>
</gene>
<dbReference type="GO" id="GO:0005506">
    <property type="term" value="F:iron ion binding"/>
    <property type="evidence" value="ECO:0007669"/>
    <property type="project" value="InterPro"/>
</dbReference>
<dbReference type="Pfam" id="PF13442">
    <property type="entry name" value="Cytochrome_CBB3"/>
    <property type="match status" value="1"/>
</dbReference>
<organism evidence="7">
    <name type="scientific">hydrothermal vent metagenome</name>
    <dbReference type="NCBI Taxonomy" id="652676"/>
    <lineage>
        <taxon>unclassified sequences</taxon>
        <taxon>metagenomes</taxon>
        <taxon>ecological metagenomes</taxon>
    </lineage>
</organism>
<proteinExistence type="predicted"/>
<dbReference type="InterPro" id="IPR036909">
    <property type="entry name" value="Cyt_c-like_dom_sf"/>
</dbReference>
<protein>
    <recommendedName>
        <fullName evidence="6">Cytochrome c domain-containing protein</fullName>
    </recommendedName>
</protein>
<evidence type="ECO:0000313" key="7">
    <source>
        <dbReference type="EMBL" id="VAX10344.1"/>
    </source>
</evidence>
<dbReference type="PRINTS" id="PR00607">
    <property type="entry name" value="CYTCHROMECIE"/>
</dbReference>
<sequence length="107" mass="11227">MKKIIIAIAAAGMVAFGMNAQARSGEDIVNAVCKNCHMPPVAASVKSPELGNKEQWAPSIAKGMPALYEVAINGSKTNPAMVPRGTCADCTDEELKTAVDHMVKVSQ</sequence>
<dbReference type="GO" id="GO:0020037">
    <property type="term" value="F:heme binding"/>
    <property type="evidence" value="ECO:0007669"/>
    <property type="project" value="InterPro"/>
</dbReference>
<keyword evidence="4" id="KW-0249">Electron transport</keyword>
<dbReference type="PANTHER" id="PTHR40942:SF4">
    <property type="entry name" value="CYTOCHROME C5"/>
    <property type="match status" value="1"/>
</dbReference>
<evidence type="ECO:0000256" key="3">
    <source>
        <dbReference type="ARBA" id="ARBA00022723"/>
    </source>
</evidence>
<dbReference type="PROSITE" id="PS51007">
    <property type="entry name" value="CYTC"/>
    <property type="match status" value="1"/>
</dbReference>
<reference evidence="7" key="1">
    <citation type="submission" date="2018-06" db="EMBL/GenBank/DDBJ databases">
        <authorList>
            <person name="Zhirakovskaya E."/>
        </authorList>
    </citation>
    <scope>NUCLEOTIDE SEQUENCE</scope>
</reference>
<keyword evidence="3" id="KW-0479">Metal-binding</keyword>
<keyword evidence="5" id="KW-0408">Iron</keyword>
<keyword evidence="1" id="KW-0813">Transport</keyword>
<dbReference type="GO" id="GO:0009055">
    <property type="term" value="F:electron transfer activity"/>
    <property type="evidence" value="ECO:0007669"/>
    <property type="project" value="InterPro"/>
</dbReference>
<evidence type="ECO:0000256" key="2">
    <source>
        <dbReference type="ARBA" id="ARBA00022617"/>
    </source>
</evidence>
<keyword evidence="2" id="KW-0349">Heme</keyword>
<name>A0A3B1BEN0_9ZZZZ</name>